<gene>
    <name evidence="1" type="ORF">MNOR_LOCUS5311</name>
</gene>
<proteinExistence type="predicted"/>
<keyword evidence="2" id="KW-1185">Reference proteome</keyword>
<name>A0AAV2PXY2_MEGNR</name>
<protein>
    <submittedName>
        <fullName evidence="1">Uncharacterized protein</fullName>
    </submittedName>
</protein>
<dbReference type="EMBL" id="CAXKWB010002040">
    <property type="protein sequence ID" value="CAL4066064.1"/>
    <property type="molecule type" value="Genomic_DNA"/>
</dbReference>
<organism evidence="1 2">
    <name type="scientific">Meganyctiphanes norvegica</name>
    <name type="common">Northern krill</name>
    <name type="synonym">Thysanopoda norvegica</name>
    <dbReference type="NCBI Taxonomy" id="48144"/>
    <lineage>
        <taxon>Eukaryota</taxon>
        <taxon>Metazoa</taxon>
        <taxon>Ecdysozoa</taxon>
        <taxon>Arthropoda</taxon>
        <taxon>Crustacea</taxon>
        <taxon>Multicrustacea</taxon>
        <taxon>Malacostraca</taxon>
        <taxon>Eumalacostraca</taxon>
        <taxon>Eucarida</taxon>
        <taxon>Euphausiacea</taxon>
        <taxon>Euphausiidae</taxon>
        <taxon>Meganyctiphanes</taxon>
    </lineage>
</organism>
<dbReference type="AlphaFoldDB" id="A0AAV2PXY2"/>
<reference evidence="1 2" key="1">
    <citation type="submission" date="2024-05" db="EMBL/GenBank/DDBJ databases">
        <authorList>
            <person name="Wallberg A."/>
        </authorList>
    </citation>
    <scope>NUCLEOTIDE SEQUENCE [LARGE SCALE GENOMIC DNA]</scope>
</reference>
<evidence type="ECO:0000313" key="1">
    <source>
        <dbReference type="EMBL" id="CAL4066064.1"/>
    </source>
</evidence>
<evidence type="ECO:0000313" key="2">
    <source>
        <dbReference type="Proteomes" id="UP001497623"/>
    </source>
</evidence>
<comment type="caution">
    <text evidence="1">The sequence shown here is derived from an EMBL/GenBank/DDBJ whole genome shotgun (WGS) entry which is preliminary data.</text>
</comment>
<sequence>MPGNRFIDPSILMLKGFDVLKLLNWNVTTNTYDMYFQYNFKYTSGAVGLGNNFLAVCSYRQPTDALQDDIFMPKYFNTSVILDQYTSGNDMKFGHIYNIEDGFPKVVSSFPVNGCVDIFAFTINDRQCIAPLNFRSDIVTIICYNEVFSTFEYFTTLQVKQPYQAKWISYSKFTYIFVGSMAIIDNGISTLNIFKINENGESVLQNKIEMKVVQFEFSVLQLDSQHHDLLVVLQKASRVANAFIRICHLTYDENGIISVAEIKDLHHDLLSSATRLSLTVTIDKRPLIVVETSTMIVFFTGTPMGTDFRLHSKIHLSAGRTTNMEAFVDETTKKIHVASSFIGTSQYDYYSFMDDKTVSSSYIYSSIYRPDFVFEEDADIFK</sequence>
<accession>A0AAV2PXY2</accession>
<dbReference type="Proteomes" id="UP001497623">
    <property type="component" value="Unassembled WGS sequence"/>
</dbReference>